<dbReference type="PANTHER" id="PTHR37841:SF1">
    <property type="entry name" value="DUF3298 DOMAIN-CONTAINING PROTEIN"/>
    <property type="match status" value="1"/>
</dbReference>
<dbReference type="Pfam" id="PF14903">
    <property type="entry name" value="WG_beta_rep"/>
    <property type="match status" value="6"/>
</dbReference>
<evidence type="ECO:0008006" key="3">
    <source>
        <dbReference type="Google" id="ProtNLM"/>
    </source>
</evidence>
<dbReference type="SUPFAM" id="SSF69360">
    <property type="entry name" value="Cell wall binding repeat"/>
    <property type="match status" value="1"/>
</dbReference>
<evidence type="ECO:0000313" key="1">
    <source>
        <dbReference type="EMBL" id="EMY78910.1"/>
    </source>
</evidence>
<sequence>MNTQGALFLVRHWSNDKKICKLGFINGSGEMVIEPKYDRADDFHEDLTIVEQNQKRFVINTSDEKILELPNDIDIWNFSEGLAVMYHNNLYGYMDLTGFHTVPMQYERAEPFRLGLGCVQMKDTKKWGAINKSDKLVIPAKFLNSFSFFGDLAVVQESFDHTGCIDPNGDYAVPPRFKSIGNFSEGLALANDVKTGKTGFIDRTGRYVIQPNLEYANDFSQGFAAIHDKKSKWGYIDAAGNITISTQFNSAGQFSEGLAEVLTNKWGYIDLSGTMKIKPIFTRTRPFQNGAAVVTVGKKHGLIQPNGDYILEPEFEWIHNDSGKELIEAKFQPDRKTPSFSRFYTRDGKLVWSEFKENHSVKSETQSSQKNPKVVVPDLSEVESESVKIINKFSQGNSAVKATITNLEKVSWKNVFLETVNRFDTFWESVYDDSETISGILFFWDDTNGNTGLSVCLSKDPDDPQNDFEGGEPSIDFDFVFAEVISTDVIEEAMDIHKDVQLKLLDPIFEKALSYSIARPAFQKIKRTNPFPIYLAYSHDDERKIILKIGNESKKLPNSSFKD</sequence>
<dbReference type="AlphaFoldDB" id="N1WJ05"/>
<dbReference type="STRING" id="1218598.LEP1GSC060_0864"/>
<comment type="caution">
    <text evidence="1">The sequence shown here is derived from an EMBL/GenBank/DDBJ whole genome shotgun (WGS) entry which is preliminary data.</text>
</comment>
<proteinExistence type="predicted"/>
<accession>N1WJ05</accession>
<evidence type="ECO:0000313" key="2">
    <source>
        <dbReference type="Proteomes" id="UP000012313"/>
    </source>
</evidence>
<gene>
    <name evidence="1" type="ORF">LEP1GSC060_0864</name>
</gene>
<dbReference type="InterPro" id="IPR032774">
    <property type="entry name" value="WG_beta_rep"/>
</dbReference>
<reference evidence="1" key="1">
    <citation type="submission" date="2013-03" db="EMBL/GenBank/DDBJ databases">
        <authorList>
            <person name="Harkins D.M."/>
            <person name="Durkin A.S."/>
            <person name="Brinkac L.M."/>
            <person name="Haft D.H."/>
            <person name="Selengut J.D."/>
            <person name="Sanka R."/>
            <person name="DePew J."/>
            <person name="Purushe J."/>
            <person name="Hartskeerl R.A."/>
            <person name="Ahmed A."/>
            <person name="van der Linden H."/>
            <person name="Goris M.G.A."/>
            <person name="Vinetz J.M."/>
            <person name="Sutton G.G."/>
            <person name="Nierman W.C."/>
            <person name="Fouts D.E."/>
        </authorList>
    </citation>
    <scope>NUCLEOTIDE SEQUENCE [LARGE SCALE GENOMIC DNA]</scope>
    <source>
        <strain evidence="1">ICFT</strain>
    </source>
</reference>
<organism evidence="1 2">
    <name type="scientific">Leptospira weilii serovar Ranarum str. ICFT</name>
    <dbReference type="NCBI Taxonomy" id="1218598"/>
    <lineage>
        <taxon>Bacteria</taxon>
        <taxon>Pseudomonadati</taxon>
        <taxon>Spirochaetota</taxon>
        <taxon>Spirochaetia</taxon>
        <taxon>Leptospirales</taxon>
        <taxon>Leptospiraceae</taxon>
        <taxon>Leptospira</taxon>
    </lineage>
</organism>
<dbReference type="EMBL" id="AOHC02000015">
    <property type="protein sequence ID" value="EMY78910.1"/>
    <property type="molecule type" value="Genomic_DNA"/>
</dbReference>
<keyword evidence="2" id="KW-1185">Reference proteome</keyword>
<dbReference type="RefSeq" id="WP_002996542.1">
    <property type="nucleotide sequence ID" value="NZ_AOHC02000015.1"/>
</dbReference>
<protein>
    <recommendedName>
        <fullName evidence="3">WG repeat-containing protein</fullName>
    </recommendedName>
</protein>
<name>N1WJ05_9LEPT</name>
<dbReference type="PANTHER" id="PTHR37841">
    <property type="entry name" value="GLR2918 PROTEIN"/>
    <property type="match status" value="1"/>
</dbReference>
<dbReference type="Proteomes" id="UP000012313">
    <property type="component" value="Unassembled WGS sequence"/>
</dbReference>
<dbReference type="OrthoDB" id="343240at2"/>